<evidence type="ECO:0000313" key="3">
    <source>
        <dbReference type="EMBL" id="MBT0767719.1"/>
    </source>
</evidence>
<name>A0ABS5T9H1_9ACTN</name>
<organism evidence="3 4">
    <name type="scientific">Kineosporia corallincola</name>
    <dbReference type="NCBI Taxonomy" id="2835133"/>
    <lineage>
        <taxon>Bacteria</taxon>
        <taxon>Bacillati</taxon>
        <taxon>Actinomycetota</taxon>
        <taxon>Actinomycetes</taxon>
        <taxon>Kineosporiales</taxon>
        <taxon>Kineosporiaceae</taxon>
        <taxon>Kineosporia</taxon>
    </lineage>
</organism>
<reference evidence="3 4" key="1">
    <citation type="submission" date="2021-05" db="EMBL/GenBank/DDBJ databases">
        <title>Kineosporia and Streptomyces sp. nov. two new marine actinobacteria isolated from Coral.</title>
        <authorList>
            <person name="Buangrab K."/>
            <person name="Sutthacheep M."/>
            <person name="Yeemin T."/>
            <person name="Harunari E."/>
            <person name="Igarashi Y."/>
            <person name="Kanchanasin P."/>
            <person name="Tanasupawat S."/>
            <person name="Phongsopitanun W."/>
        </authorList>
    </citation>
    <scope>NUCLEOTIDE SEQUENCE [LARGE SCALE GENOMIC DNA]</scope>
    <source>
        <strain evidence="3 4">J2-2</strain>
    </source>
</reference>
<gene>
    <name evidence="3" type="ORF">KIH74_02210</name>
</gene>
<sequence length="74" mass="7929">MDYVAAIFPSIGVLILFVIAIRAIFQADRRERLAQAAEDRRLGLGQNGPTGQTHTSQSVSPAESAKQTGTTDVD</sequence>
<feature type="compositionally biased region" description="Polar residues" evidence="1">
    <location>
        <begin position="47"/>
        <end position="74"/>
    </location>
</feature>
<keyword evidence="2" id="KW-1133">Transmembrane helix</keyword>
<keyword evidence="2" id="KW-0472">Membrane</keyword>
<proteinExistence type="predicted"/>
<evidence type="ECO:0000313" key="4">
    <source>
        <dbReference type="Proteomes" id="UP001197247"/>
    </source>
</evidence>
<dbReference type="RefSeq" id="WP_214153881.1">
    <property type="nucleotide sequence ID" value="NZ_JAHBAY010000001.1"/>
</dbReference>
<keyword evidence="4" id="KW-1185">Reference proteome</keyword>
<protein>
    <submittedName>
        <fullName evidence="3">Uncharacterized protein</fullName>
    </submittedName>
</protein>
<feature type="transmembrane region" description="Helical" evidence="2">
    <location>
        <begin position="6"/>
        <end position="25"/>
    </location>
</feature>
<comment type="caution">
    <text evidence="3">The sequence shown here is derived from an EMBL/GenBank/DDBJ whole genome shotgun (WGS) entry which is preliminary data.</text>
</comment>
<feature type="region of interest" description="Disordered" evidence="1">
    <location>
        <begin position="38"/>
        <end position="74"/>
    </location>
</feature>
<dbReference type="EMBL" id="JAHBAY010000001">
    <property type="protein sequence ID" value="MBT0767719.1"/>
    <property type="molecule type" value="Genomic_DNA"/>
</dbReference>
<keyword evidence="2" id="KW-0812">Transmembrane</keyword>
<accession>A0ABS5T9H1</accession>
<evidence type="ECO:0000256" key="2">
    <source>
        <dbReference type="SAM" id="Phobius"/>
    </source>
</evidence>
<evidence type="ECO:0000256" key="1">
    <source>
        <dbReference type="SAM" id="MobiDB-lite"/>
    </source>
</evidence>
<dbReference type="Proteomes" id="UP001197247">
    <property type="component" value="Unassembled WGS sequence"/>
</dbReference>